<dbReference type="InterPro" id="IPR003615">
    <property type="entry name" value="HNH_nuc"/>
</dbReference>
<dbReference type="RefSeq" id="WP_153413597.1">
    <property type="nucleotide sequence ID" value="NZ_WISB01000139.1"/>
</dbReference>
<feature type="compositionally biased region" description="Basic and acidic residues" evidence="1">
    <location>
        <begin position="91"/>
        <end position="104"/>
    </location>
</feature>
<feature type="domain" description="HNH nuclease" evidence="2">
    <location>
        <begin position="52"/>
        <end position="97"/>
    </location>
</feature>
<sequence length="126" mass="14438">MSSRRDRIRAKIMSRVRIDPATGCWEWTGPDSGKNGRGKGYPRMSLDGQTVAVHIAMWTNEHGYIPGKKELDHACRNRLCVRPEMDHVEMVTRKENAKRREQAKRSMIGHNGGPKFECQEMEASSR</sequence>
<dbReference type="InterPro" id="IPR044925">
    <property type="entry name" value="His-Me_finger_sf"/>
</dbReference>
<feature type="region of interest" description="Disordered" evidence="1">
    <location>
        <begin position="24"/>
        <end position="43"/>
    </location>
</feature>
<evidence type="ECO:0000256" key="1">
    <source>
        <dbReference type="SAM" id="MobiDB-lite"/>
    </source>
</evidence>
<organism evidence="3">
    <name type="scientific">Sinorhizobium medicae</name>
    <dbReference type="NCBI Taxonomy" id="110321"/>
    <lineage>
        <taxon>Bacteria</taxon>
        <taxon>Pseudomonadati</taxon>
        <taxon>Pseudomonadota</taxon>
        <taxon>Alphaproteobacteria</taxon>
        <taxon>Hyphomicrobiales</taxon>
        <taxon>Rhizobiaceae</taxon>
        <taxon>Sinorhizobium/Ensifer group</taxon>
        <taxon>Sinorhizobium</taxon>
    </lineage>
</organism>
<keyword evidence="3" id="KW-0255">Endonuclease</keyword>
<name>A0A6G1WQU8_9HYPH</name>
<dbReference type="SUPFAM" id="SSF54060">
    <property type="entry name" value="His-Me finger endonucleases"/>
    <property type="match status" value="1"/>
</dbReference>
<dbReference type="GO" id="GO:0004519">
    <property type="term" value="F:endonuclease activity"/>
    <property type="evidence" value="ECO:0007669"/>
    <property type="project" value="UniProtKB-KW"/>
</dbReference>
<accession>A0A6G1WQU8</accession>
<evidence type="ECO:0000259" key="2">
    <source>
        <dbReference type="Pfam" id="PF13392"/>
    </source>
</evidence>
<gene>
    <name evidence="3" type="ORF">GHJ91_23925</name>
</gene>
<dbReference type="AlphaFoldDB" id="A0A6G1WQU8"/>
<reference evidence="3" key="1">
    <citation type="journal article" date="2013" name="Genome Biol.">
        <title>Comparative genomics of the core and accessory genomes of 48 Sinorhizobium strains comprising five genospecies.</title>
        <authorList>
            <person name="Sugawara M."/>
            <person name="Epstein B."/>
            <person name="Badgley B.D."/>
            <person name="Unno T."/>
            <person name="Xu L."/>
            <person name="Reese J."/>
            <person name="Gyaneshwar P."/>
            <person name="Denny R."/>
            <person name="Mudge J."/>
            <person name="Bharti A.K."/>
            <person name="Farmer A.D."/>
            <person name="May G.D."/>
            <person name="Woodward J.E."/>
            <person name="Medigue C."/>
            <person name="Vallenet D."/>
            <person name="Lajus A."/>
            <person name="Rouy Z."/>
            <person name="Martinez-Vaz B."/>
            <person name="Tiffin P."/>
            <person name="Young N.D."/>
            <person name="Sadowsky M.J."/>
        </authorList>
    </citation>
    <scope>NUCLEOTIDE SEQUENCE</scope>
    <source>
        <strain evidence="3">M1</strain>
    </source>
</reference>
<keyword evidence="3" id="KW-0540">Nuclease</keyword>
<feature type="region of interest" description="Disordered" evidence="1">
    <location>
        <begin position="91"/>
        <end position="126"/>
    </location>
</feature>
<comment type="caution">
    <text evidence="3">The sequence shown here is derived from an EMBL/GenBank/DDBJ whole genome shotgun (WGS) entry which is preliminary data.</text>
</comment>
<proteinExistence type="predicted"/>
<evidence type="ECO:0000313" key="3">
    <source>
        <dbReference type="EMBL" id="MQW72109.1"/>
    </source>
</evidence>
<dbReference type="Pfam" id="PF13392">
    <property type="entry name" value="HNH_3"/>
    <property type="match status" value="1"/>
</dbReference>
<dbReference type="EMBL" id="WISB01000139">
    <property type="protein sequence ID" value="MQW72109.1"/>
    <property type="molecule type" value="Genomic_DNA"/>
</dbReference>
<keyword evidence="3" id="KW-0378">Hydrolase</keyword>
<protein>
    <submittedName>
        <fullName evidence="3">HNH endonuclease</fullName>
    </submittedName>
</protein>